<keyword evidence="4" id="KW-1185">Reference proteome</keyword>
<keyword evidence="2" id="KW-0812">Transmembrane</keyword>
<feature type="compositionally biased region" description="Acidic residues" evidence="1">
    <location>
        <begin position="794"/>
        <end position="810"/>
    </location>
</feature>
<evidence type="ECO:0000313" key="3">
    <source>
        <dbReference type="EMBL" id="CAB9512369.1"/>
    </source>
</evidence>
<feature type="region of interest" description="Disordered" evidence="1">
    <location>
        <begin position="743"/>
        <end position="884"/>
    </location>
</feature>
<feature type="compositionally biased region" description="Acidic residues" evidence="1">
    <location>
        <begin position="522"/>
        <end position="531"/>
    </location>
</feature>
<comment type="caution">
    <text evidence="3">The sequence shown here is derived from an EMBL/GenBank/DDBJ whole genome shotgun (WGS) entry which is preliminary data.</text>
</comment>
<dbReference type="AlphaFoldDB" id="A0A9N8E453"/>
<dbReference type="Proteomes" id="UP001153069">
    <property type="component" value="Unassembled WGS sequence"/>
</dbReference>
<feature type="compositionally biased region" description="Basic residues" evidence="1">
    <location>
        <begin position="780"/>
        <end position="790"/>
    </location>
</feature>
<feature type="compositionally biased region" description="Polar residues" evidence="1">
    <location>
        <begin position="825"/>
        <end position="840"/>
    </location>
</feature>
<feature type="compositionally biased region" description="Basic residues" evidence="1">
    <location>
        <begin position="1"/>
        <end position="11"/>
    </location>
</feature>
<feature type="compositionally biased region" description="Polar residues" evidence="1">
    <location>
        <begin position="315"/>
        <end position="333"/>
    </location>
</feature>
<feature type="compositionally biased region" description="Low complexity" evidence="1">
    <location>
        <begin position="46"/>
        <end position="60"/>
    </location>
</feature>
<keyword evidence="2" id="KW-1133">Transmembrane helix</keyword>
<keyword evidence="2" id="KW-0472">Membrane</keyword>
<feature type="compositionally biased region" description="Low complexity" evidence="1">
    <location>
        <begin position="336"/>
        <end position="350"/>
    </location>
</feature>
<accession>A0A9N8E453</accession>
<feature type="region of interest" description="Disordered" evidence="1">
    <location>
        <begin position="1"/>
        <end position="83"/>
    </location>
</feature>
<gene>
    <name evidence="3" type="ORF">SEMRO_532_G161540.1</name>
</gene>
<feature type="transmembrane region" description="Helical" evidence="2">
    <location>
        <begin position="389"/>
        <end position="411"/>
    </location>
</feature>
<name>A0A9N8E453_9STRA</name>
<organism evidence="3 4">
    <name type="scientific">Seminavis robusta</name>
    <dbReference type="NCBI Taxonomy" id="568900"/>
    <lineage>
        <taxon>Eukaryota</taxon>
        <taxon>Sar</taxon>
        <taxon>Stramenopiles</taxon>
        <taxon>Ochrophyta</taxon>
        <taxon>Bacillariophyta</taxon>
        <taxon>Bacillariophyceae</taxon>
        <taxon>Bacillariophycidae</taxon>
        <taxon>Naviculales</taxon>
        <taxon>Naviculaceae</taxon>
        <taxon>Seminavis</taxon>
    </lineage>
</organism>
<protein>
    <submittedName>
        <fullName evidence="3">Uncharacterized protein</fullName>
    </submittedName>
</protein>
<proteinExistence type="predicted"/>
<dbReference type="EMBL" id="CAICTM010000531">
    <property type="protein sequence ID" value="CAB9512369.1"/>
    <property type="molecule type" value="Genomic_DNA"/>
</dbReference>
<sequence>MIGSTSHHHGAKPYSSRHLLRGLKNTPRNANTKQGKLKASPESKSPKKAPAVAKVANSKVPEPRAPKQQQQQQQNGNIDGVKPKKLHDQYNYFVEACQAELIADVINGGIIQHNQYTGFIFKYCRGSDIEGPSCTRAQEEAGFSNLPNDIKLMYIKAFCPEDVDGQVACLHGINDRGRESEFNEEIDQLCLELETLMIKNQYLEEPEAQVGGTTTVGAVPSANVWQQQPYDEPEMPYEPGVDAIKDYQTGFNPNQNINMVGQAGNDAVVTTTAPVKPPTPNPTPEPTPRPTTKTLKPTPRPAAVDQHPTRPLPGHQNSPGSTPVTWGSATTIATAPPVTKTPRSTPKPTTMNPPGLTVVDGNGNTINSFGGGGSNSNDNDASEGMSSGGITAIILVAILGIAILFSLFLLFQKRRRLRHDPSGIGRDFFFMKFKKVRPSDETETHDKTYVIENNGSIASEEIDFHGPLFESWPVTNHDLDKAGLSPLPYKDDVSSLPDTPRTRHHSRAGSETATDTARESVFEEDDDEPEPQDPTADLSPSTYTSSLLSSFFSKAANRVDGGNAAGQSNNAVDEIKRAIDGGLWQDVYYLASKMAAEGNIDTNENLQTALVRSNEGGGGANYAKPNPRAHLKPEDAARAAQLDVSLVAGDWITLAARAAVFAALDSANNPVPSCISFVASGKNGDVDECLEKATAALKEAQKAAKAKEEMQQRTLALIAADDTDSNDEHVVFINADEANSVDDFEYPKEDYSDFSRTSSSSESERGSKSSERRGLPAPPSHRRHPTKRPHTLVEDVDEDSSEEEEEEETVTSDTRSSIPGPPSIAMSNQSTIPTQASTSKEVPFQSIEEGSRGPFRRDFVNGGSHPMEQEDEDELPIDPSRAIM</sequence>
<feature type="compositionally biased region" description="Basic and acidic residues" evidence="1">
    <location>
        <begin position="762"/>
        <end position="774"/>
    </location>
</feature>
<feature type="compositionally biased region" description="Basic and acidic residues" evidence="1">
    <location>
        <begin position="849"/>
        <end position="859"/>
    </location>
</feature>
<evidence type="ECO:0000313" key="4">
    <source>
        <dbReference type="Proteomes" id="UP001153069"/>
    </source>
</evidence>
<evidence type="ECO:0000256" key="2">
    <source>
        <dbReference type="SAM" id="Phobius"/>
    </source>
</evidence>
<feature type="compositionally biased region" description="Pro residues" evidence="1">
    <location>
        <begin position="275"/>
        <end position="289"/>
    </location>
</feature>
<evidence type="ECO:0000256" key="1">
    <source>
        <dbReference type="SAM" id="MobiDB-lite"/>
    </source>
</evidence>
<reference evidence="3" key="1">
    <citation type="submission" date="2020-06" db="EMBL/GenBank/DDBJ databases">
        <authorList>
            <consortium name="Plant Systems Biology data submission"/>
        </authorList>
    </citation>
    <scope>NUCLEOTIDE SEQUENCE</scope>
    <source>
        <strain evidence="3">D6</strain>
    </source>
</reference>
<feature type="region of interest" description="Disordered" evidence="1">
    <location>
        <begin position="486"/>
        <end position="542"/>
    </location>
</feature>
<feature type="region of interest" description="Disordered" evidence="1">
    <location>
        <begin position="270"/>
        <end position="384"/>
    </location>
</feature>